<keyword evidence="2" id="KW-0488">Methylation</keyword>
<dbReference type="AlphaFoldDB" id="A0A1W1H3H9"/>
<dbReference type="InterPro" id="IPR045584">
    <property type="entry name" value="Pilin-like"/>
</dbReference>
<organism evidence="6 7">
    <name type="scientific">Stenotrophomonas indicatrix</name>
    <dbReference type="NCBI Taxonomy" id="2045451"/>
    <lineage>
        <taxon>Bacteria</taxon>
        <taxon>Pseudomonadati</taxon>
        <taxon>Pseudomonadota</taxon>
        <taxon>Gammaproteobacteria</taxon>
        <taxon>Lysobacterales</taxon>
        <taxon>Lysobacteraceae</taxon>
        <taxon>Stenotrophomonas</taxon>
    </lineage>
</organism>
<dbReference type="GO" id="GO:0007155">
    <property type="term" value="P:cell adhesion"/>
    <property type="evidence" value="ECO:0007669"/>
    <property type="project" value="InterPro"/>
</dbReference>
<gene>
    <name evidence="5" type="ORF">Q0S36_12055</name>
    <name evidence="6" type="ORF">SAMN04488690_3912</name>
</gene>
<evidence type="ECO:0000313" key="6">
    <source>
        <dbReference type="EMBL" id="SLM26153.1"/>
    </source>
</evidence>
<reference evidence="6" key="1">
    <citation type="submission" date="2016-10" db="EMBL/GenBank/DDBJ databases">
        <authorList>
            <person name="de Groot N.N."/>
        </authorList>
    </citation>
    <scope>NUCLEOTIDE SEQUENCE [LARGE SCALE GENOMIC DNA]</scope>
    <source>
        <strain evidence="6">92MFCol6.1</strain>
    </source>
</reference>
<dbReference type="InterPro" id="IPR001082">
    <property type="entry name" value="Pilin"/>
</dbReference>
<dbReference type="Pfam" id="PF07963">
    <property type="entry name" value="N_methyl"/>
    <property type="match status" value="1"/>
</dbReference>
<dbReference type="GO" id="GO:0009289">
    <property type="term" value="C:pilus"/>
    <property type="evidence" value="ECO:0007669"/>
    <property type="project" value="InterPro"/>
</dbReference>
<evidence type="ECO:0000313" key="5">
    <source>
        <dbReference type="EMBL" id="MDN8670067.1"/>
    </source>
</evidence>
<keyword evidence="8" id="KW-1185">Reference proteome</keyword>
<dbReference type="RefSeq" id="WP_080150564.1">
    <property type="nucleotide sequence ID" value="NZ_CBCSJV010000026.1"/>
</dbReference>
<proteinExistence type="inferred from homology"/>
<evidence type="ECO:0000313" key="8">
    <source>
        <dbReference type="Proteomes" id="UP001174315"/>
    </source>
</evidence>
<evidence type="ECO:0000256" key="3">
    <source>
        <dbReference type="RuleBase" id="RU000389"/>
    </source>
</evidence>
<evidence type="ECO:0000313" key="7">
    <source>
        <dbReference type="Proteomes" id="UP000191133"/>
    </source>
</evidence>
<dbReference type="PROSITE" id="PS00409">
    <property type="entry name" value="PROKAR_NTER_METHYL"/>
    <property type="match status" value="1"/>
</dbReference>
<dbReference type="Pfam" id="PF00114">
    <property type="entry name" value="Pilin"/>
    <property type="match status" value="1"/>
</dbReference>
<sequence>MNTQKGFTLIELMIVVAIIAILAAIAMVAFQPYIIRTQLTAALADISPGKTLVEIVVYQGRSVSEVTPELIGGSQNAHCSVVEAELSESGVGHISCTLKGHSALEGKDLILRRSAEGIWSCDGSAFEARYRPTGC</sequence>
<dbReference type="NCBIfam" id="TIGR02532">
    <property type="entry name" value="IV_pilin_GFxxxE"/>
    <property type="match status" value="1"/>
</dbReference>
<dbReference type="EMBL" id="FWEU01000006">
    <property type="protein sequence ID" value="SLM26153.1"/>
    <property type="molecule type" value="Genomic_DNA"/>
</dbReference>
<dbReference type="EMBL" id="JAUKNN010000027">
    <property type="protein sequence ID" value="MDN8670067.1"/>
    <property type="molecule type" value="Genomic_DNA"/>
</dbReference>
<keyword evidence="4" id="KW-0812">Transmembrane</keyword>
<protein>
    <submittedName>
        <fullName evidence="5">Pilin</fullName>
    </submittedName>
    <submittedName>
        <fullName evidence="6">Type IV pilus assembly protein PilA</fullName>
    </submittedName>
</protein>
<dbReference type="GeneID" id="64105908"/>
<dbReference type="Gene3D" id="3.30.700.10">
    <property type="entry name" value="Glycoprotein, Type 4 Pilin"/>
    <property type="match status" value="1"/>
</dbReference>
<evidence type="ECO:0000256" key="2">
    <source>
        <dbReference type="ARBA" id="ARBA00022481"/>
    </source>
</evidence>
<reference evidence="7" key="2">
    <citation type="submission" date="2016-10" db="EMBL/GenBank/DDBJ databases">
        <authorList>
            <person name="Varghese N."/>
            <person name="Submissions S."/>
        </authorList>
    </citation>
    <scope>NUCLEOTIDE SEQUENCE [LARGE SCALE GENOMIC DNA]</scope>
    <source>
        <strain evidence="7">92MFCol6.1</strain>
    </source>
</reference>
<evidence type="ECO:0000256" key="1">
    <source>
        <dbReference type="ARBA" id="ARBA00005233"/>
    </source>
</evidence>
<accession>A0A1W1H3H9</accession>
<reference evidence="5" key="3">
    <citation type="submission" date="2023-07" db="EMBL/GenBank/DDBJ databases">
        <title>Stenotrophomonas isolates from soil.</title>
        <authorList>
            <person name="Sharma V."/>
            <person name="Zur-Pinska J."/>
            <person name="Hay A.G."/>
        </authorList>
    </citation>
    <scope>NUCLEOTIDE SEQUENCE</scope>
    <source>
        <strain evidence="5">C2</strain>
    </source>
</reference>
<name>A0A1W1H3H9_9GAMM</name>
<evidence type="ECO:0000256" key="4">
    <source>
        <dbReference type="SAM" id="Phobius"/>
    </source>
</evidence>
<keyword evidence="4" id="KW-0472">Membrane</keyword>
<dbReference type="Proteomes" id="UP000191133">
    <property type="component" value="Unassembled WGS sequence"/>
</dbReference>
<keyword evidence="4" id="KW-1133">Transmembrane helix</keyword>
<dbReference type="SUPFAM" id="SSF54523">
    <property type="entry name" value="Pili subunits"/>
    <property type="match status" value="1"/>
</dbReference>
<dbReference type="Proteomes" id="UP001174315">
    <property type="component" value="Unassembled WGS sequence"/>
</dbReference>
<comment type="similarity">
    <text evidence="1 3">Belongs to the N-Me-Phe pilin family.</text>
</comment>
<keyword evidence="3" id="KW-0281">Fimbrium</keyword>
<feature type="transmembrane region" description="Helical" evidence="4">
    <location>
        <begin position="6"/>
        <end position="30"/>
    </location>
</feature>
<dbReference type="InterPro" id="IPR012902">
    <property type="entry name" value="N_methyl_site"/>
</dbReference>